<dbReference type="Proteomes" id="UP000482209">
    <property type="component" value="Unassembled WGS sequence"/>
</dbReference>
<organism evidence="2 3">
    <name type="scientific">Velocimicrobium porci</name>
    <dbReference type="NCBI Taxonomy" id="2606634"/>
    <lineage>
        <taxon>Bacteria</taxon>
        <taxon>Bacillati</taxon>
        <taxon>Bacillota</taxon>
        <taxon>Clostridia</taxon>
        <taxon>Lachnospirales</taxon>
        <taxon>Lachnospiraceae</taxon>
        <taxon>Velocimicrobium</taxon>
    </lineage>
</organism>
<dbReference type="RefSeq" id="WP_154520340.1">
    <property type="nucleotide sequence ID" value="NZ_VUMT01000043.1"/>
</dbReference>
<sequence>MIRKDVLVKRPEGTKIYRQRNCEYVYHVTGSEYKKDKQYVVEKRVCIGKMVDDENMNPNDSFYQYYEIVGGNDEEAPAFSDALQVGASTLIFKVMEELKISELLESIHGETDANLIKDLVSYMIIRQTSTMQHYSDFVWGHLVNSEKKWDDTKISDFFKNAVDYAQTELFVSKWNEIQPEHSEIYISYDSTNMNTKADGVDMAEYGHAKEDSDIPQVNISYAVNHKDATPLFYEMYPGSIIDNTQCTHMVDRAKEYGYKNVGLILDRGYFSIKNIRYFDAKGYDFLMMIKNNSILVRDMLKEAKLPLLTKAKYYLAEHDVYGLTKQGTIGDDITVRYFHIYYDNVRASQEKNEYLKQLVKKEEHLQKKVNEKIRRKEDMVAYKKLFKLKYDNNGYLESYSRNENEIQKEIDKLGFFVIVTSKEMSASEALDIYRKRDSVEKIFRMLKTGLEYDTFRVHSQDSLESKTYVMFIASIVRNYIFQGLKKVSEKEKDRKNYTVPAAISELEKITIVKNSKDVYIRRYGLTKKQKNILKQFGITESYINQVADQMNSRN</sequence>
<feature type="domain" description="Transposase IS4-like" evidence="1">
    <location>
        <begin position="187"/>
        <end position="474"/>
    </location>
</feature>
<reference evidence="2 3" key="1">
    <citation type="submission" date="2019-08" db="EMBL/GenBank/DDBJ databases">
        <title>In-depth cultivation of the pig gut microbiome towards novel bacterial diversity and tailored functional studies.</title>
        <authorList>
            <person name="Wylensek D."/>
            <person name="Hitch T.C.A."/>
            <person name="Clavel T."/>
        </authorList>
    </citation>
    <scope>NUCLEOTIDE SEQUENCE [LARGE SCALE GENOMIC DNA]</scope>
    <source>
        <strain evidence="2 3">WCA-693-APC-MOT-I</strain>
    </source>
</reference>
<accession>A0A6L5Y223</accession>
<dbReference type="EMBL" id="VUMT01000043">
    <property type="protein sequence ID" value="MSS64984.1"/>
    <property type="molecule type" value="Genomic_DNA"/>
</dbReference>
<evidence type="ECO:0000313" key="3">
    <source>
        <dbReference type="Proteomes" id="UP000482209"/>
    </source>
</evidence>
<dbReference type="PANTHER" id="PTHR34614:SF2">
    <property type="entry name" value="TRANSPOSASE IS4-LIKE DOMAIN-CONTAINING PROTEIN"/>
    <property type="match status" value="1"/>
</dbReference>
<dbReference type="PANTHER" id="PTHR34614">
    <property type="match status" value="1"/>
</dbReference>
<proteinExistence type="predicted"/>
<keyword evidence="3" id="KW-1185">Reference proteome</keyword>
<dbReference type="InterPro" id="IPR002559">
    <property type="entry name" value="Transposase_11"/>
</dbReference>
<gene>
    <name evidence="2" type="ORF">FYJ58_14090</name>
</gene>
<protein>
    <submittedName>
        <fullName evidence="2">Transposase</fullName>
    </submittedName>
</protein>
<name>A0A6L5Y223_9FIRM</name>
<dbReference type="GO" id="GO:0006313">
    <property type="term" value="P:DNA transposition"/>
    <property type="evidence" value="ECO:0007669"/>
    <property type="project" value="InterPro"/>
</dbReference>
<dbReference type="InterPro" id="IPR012337">
    <property type="entry name" value="RNaseH-like_sf"/>
</dbReference>
<evidence type="ECO:0000313" key="2">
    <source>
        <dbReference type="EMBL" id="MSS64984.1"/>
    </source>
</evidence>
<dbReference type="GO" id="GO:0004803">
    <property type="term" value="F:transposase activity"/>
    <property type="evidence" value="ECO:0007669"/>
    <property type="project" value="InterPro"/>
</dbReference>
<dbReference type="AlphaFoldDB" id="A0A6L5Y223"/>
<dbReference type="Pfam" id="PF01609">
    <property type="entry name" value="DDE_Tnp_1"/>
    <property type="match status" value="1"/>
</dbReference>
<dbReference type="SUPFAM" id="SSF53098">
    <property type="entry name" value="Ribonuclease H-like"/>
    <property type="match status" value="1"/>
</dbReference>
<dbReference type="GO" id="GO:0003677">
    <property type="term" value="F:DNA binding"/>
    <property type="evidence" value="ECO:0007669"/>
    <property type="project" value="InterPro"/>
</dbReference>
<comment type="caution">
    <text evidence="2">The sequence shown here is derived from an EMBL/GenBank/DDBJ whole genome shotgun (WGS) entry which is preliminary data.</text>
</comment>
<evidence type="ECO:0000259" key="1">
    <source>
        <dbReference type="Pfam" id="PF01609"/>
    </source>
</evidence>